<dbReference type="Gene3D" id="3.40.50.11820">
    <property type="match status" value="1"/>
</dbReference>
<dbReference type="Proteomes" id="UP001597285">
    <property type="component" value="Unassembled WGS sequence"/>
</dbReference>
<dbReference type="PANTHER" id="PTHR37316:SF3">
    <property type="entry name" value="TEICHOIC ACID GLYCEROL-PHOSPHATE TRANSFERASE"/>
    <property type="match status" value="1"/>
</dbReference>
<feature type="domain" description="TarS C-terminal" evidence="1">
    <location>
        <begin position="168"/>
        <end position="313"/>
    </location>
</feature>
<reference evidence="3" key="1">
    <citation type="journal article" date="2019" name="Int. J. Syst. Evol. Microbiol.">
        <title>The Global Catalogue of Microorganisms (GCM) 10K type strain sequencing project: providing services to taxonomists for standard genome sequencing and annotation.</title>
        <authorList>
            <consortium name="The Broad Institute Genomics Platform"/>
            <consortium name="The Broad Institute Genome Sequencing Center for Infectious Disease"/>
            <person name="Wu L."/>
            <person name="Ma J."/>
        </authorList>
    </citation>
    <scope>NUCLEOTIDE SEQUENCE [LARGE SCALE GENOMIC DNA]</scope>
    <source>
        <strain evidence="3">KCTC 42143</strain>
    </source>
</reference>
<dbReference type="RefSeq" id="WP_058919006.1">
    <property type="nucleotide sequence ID" value="NZ_JBHSQC010000001.1"/>
</dbReference>
<evidence type="ECO:0000313" key="2">
    <source>
        <dbReference type="EMBL" id="MFD1800269.1"/>
    </source>
</evidence>
<proteinExistence type="predicted"/>
<dbReference type="SUPFAM" id="SSF53756">
    <property type="entry name" value="UDP-Glycosyltransferase/glycogen phosphorylase"/>
    <property type="match status" value="1"/>
</dbReference>
<dbReference type="InterPro" id="IPR051612">
    <property type="entry name" value="Teichoic_Acid_Biosynth"/>
</dbReference>
<dbReference type="Pfam" id="PF04464">
    <property type="entry name" value="Glyphos_transf"/>
    <property type="match status" value="1"/>
</dbReference>
<dbReference type="EMBL" id="JBHUFF010000019">
    <property type="protein sequence ID" value="MFD1800269.1"/>
    <property type="molecule type" value="Genomic_DNA"/>
</dbReference>
<protein>
    <submittedName>
        <fullName evidence="2">CDP-glycerol glycerophosphotransferase family protein</fullName>
    </submittedName>
</protein>
<dbReference type="InterPro" id="IPR043149">
    <property type="entry name" value="TagF_N"/>
</dbReference>
<accession>A0ABW4NPB0</accession>
<name>A0ABW4NPB0_9LACT</name>
<gene>
    <name evidence="2" type="ORF">ACFSBK_10470</name>
</gene>
<dbReference type="InterPro" id="IPR007554">
    <property type="entry name" value="Glycerophosphate_synth"/>
</dbReference>
<dbReference type="Pfam" id="PF18674">
    <property type="entry name" value="TarS_C1"/>
    <property type="match status" value="1"/>
</dbReference>
<organism evidence="2 3">
    <name type="scientific">Carnobacterium antarcticum</name>
    <dbReference type="NCBI Taxonomy" id="2126436"/>
    <lineage>
        <taxon>Bacteria</taxon>
        <taxon>Bacillati</taxon>
        <taxon>Bacillota</taxon>
        <taxon>Bacilli</taxon>
        <taxon>Lactobacillales</taxon>
        <taxon>Carnobacteriaceae</taxon>
        <taxon>Carnobacterium</taxon>
    </lineage>
</organism>
<evidence type="ECO:0000259" key="1">
    <source>
        <dbReference type="Pfam" id="PF18674"/>
    </source>
</evidence>
<dbReference type="PANTHER" id="PTHR37316">
    <property type="entry name" value="TEICHOIC ACID GLYCEROL-PHOSPHATE PRIMASE"/>
    <property type="match status" value="1"/>
</dbReference>
<comment type="caution">
    <text evidence="2">The sequence shown here is derived from an EMBL/GenBank/DDBJ whole genome shotgun (WGS) entry which is preliminary data.</text>
</comment>
<keyword evidence="3" id="KW-1185">Reference proteome</keyword>
<sequence>MSSSKDIQSEEIIEQQLKTIKHPSFSIRKEGDTIMTTLSLSKEQTPSLKEFYILHRETGTRYPFLAEKTGESTYRFTVSIREFIRQNTSKNPKEHFEFYFVIQYLVNDEWIQKEEPLSLDLFDHFDSFGLSQFKDEDNNIYPYFSRKTHGFCFTVNVPVRSIRYIHASQINKVEIQKGHLHVAGELITTAIAINRVDTIMVGRKSGTQRTIHSNHQLNRLENGTHHYFYDYEIDVALDDFAKELFIDNIGDEDFDFYFEVYLNGLFDPTVVRIAHPQDLKSRKIYKDYAVAYGKWVYLFAPNFTEQYNGLTLAATKYAKEVYEYYREIQPFARLIKPFYTDRKIWIIGEKPMEARNNGWYYFRYLRETYPELDVYYVLDPDSPDYEKVCALGEDHVLPFKSKKYIRTLLMAQIILTSEAPYHIYPTRNPLWIDTIGAKRVLLQNNVLGLQPVKASLGFDTKQFETDLVLVSSKNEKRYAIETLDYPEQQVAITGLARFDTLLEEKEGALNTHQLLIFPTEQETGLHYQTEAIDRTAKRFLSLLDNPDFKRFSAERDLQVVVALPHAMLRYLSDFSALNCQVLLQEYVDVLQLVKESSIFITDSDPLAFDFSFLTKPVYFYQPEVALSDTTSPIAPREIYLNELPGEITSNEENLIYLLEQLGKPPFKLNRKNRKKADALIEYRDTQSNERIYAAVMKLLNSRNATT</sequence>
<dbReference type="InterPro" id="IPR041038">
    <property type="entry name" value="TarS_C1"/>
</dbReference>
<evidence type="ECO:0000313" key="3">
    <source>
        <dbReference type="Proteomes" id="UP001597285"/>
    </source>
</evidence>